<sequence>MGTCLRPMTQEMTGLIPRMVTLRPALLIQVDMNFNRMTTIIEDDDDDVQVLNSNRSPLSKPPSPPYFPEMDGTTSARCSPIQSQKLNSPPATHLSESNRVPYPKKDVKAKGKGTGHSSSQKRKSSHKTSRGEKRKKQGTNSDFPPGLITSFAFTDKLVFHVGVLSEEVGWSLLESKDQVSELTLLLDSAKLEINDRVEREMRLEEELKEERARLDEERANLVEAKRKLVELEDALAQAEEIARSKEQSFPDDAARWAAGHHVETARSILVGPEETMAFFKTMYKEPEGKKMITDIGSYGFQCGQKDERSLLYSRLQKRDPSFDPAKVKLPALYTEEPAPPFPLE</sequence>
<gene>
    <name evidence="3" type="ORF">CCAM_LOCUS2168</name>
</gene>
<dbReference type="Proteomes" id="UP000595140">
    <property type="component" value="Unassembled WGS sequence"/>
</dbReference>
<keyword evidence="1" id="KW-0175">Coiled coil</keyword>
<dbReference type="AlphaFoldDB" id="A0A484KE27"/>
<evidence type="ECO:0000313" key="4">
    <source>
        <dbReference type="Proteomes" id="UP000595140"/>
    </source>
</evidence>
<accession>A0A484KE27</accession>
<evidence type="ECO:0000256" key="2">
    <source>
        <dbReference type="SAM" id="MobiDB-lite"/>
    </source>
</evidence>
<feature type="coiled-coil region" evidence="1">
    <location>
        <begin position="186"/>
        <end position="248"/>
    </location>
</feature>
<dbReference type="EMBL" id="OOIL02000115">
    <property type="protein sequence ID" value="VFQ60392.1"/>
    <property type="molecule type" value="Genomic_DNA"/>
</dbReference>
<organism evidence="3 4">
    <name type="scientific">Cuscuta campestris</name>
    <dbReference type="NCBI Taxonomy" id="132261"/>
    <lineage>
        <taxon>Eukaryota</taxon>
        <taxon>Viridiplantae</taxon>
        <taxon>Streptophyta</taxon>
        <taxon>Embryophyta</taxon>
        <taxon>Tracheophyta</taxon>
        <taxon>Spermatophyta</taxon>
        <taxon>Magnoliopsida</taxon>
        <taxon>eudicotyledons</taxon>
        <taxon>Gunneridae</taxon>
        <taxon>Pentapetalae</taxon>
        <taxon>asterids</taxon>
        <taxon>lamiids</taxon>
        <taxon>Solanales</taxon>
        <taxon>Convolvulaceae</taxon>
        <taxon>Cuscuteae</taxon>
        <taxon>Cuscuta</taxon>
        <taxon>Cuscuta subgen. Grammica</taxon>
        <taxon>Cuscuta sect. Cleistogrammica</taxon>
    </lineage>
</organism>
<protein>
    <submittedName>
        <fullName evidence="3">Uncharacterized protein</fullName>
    </submittedName>
</protein>
<feature type="compositionally biased region" description="Basic residues" evidence="2">
    <location>
        <begin position="119"/>
        <end position="137"/>
    </location>
</feature>
<keyword evidence="4" id="KW-1185">Reference proteome</keyword>
<proteinExistence type="predicted"/>
<feature type="region of interest" description="Disordered" evidence="2">
    <location>
        <begin position="45"/>
        <end position="145"/>
    </location>
</feature>
<reference evidence="3 4" key="1">
    <citation type="submission" date="2018-04" db="EMBL/GenBank/DDBJ databases">
        <authorList>
            <person name="Vogel A."/>
        </authorList>
    </citation>
    <scope>NUCLEOTIDE SEQUENCE [LARGE SCALE GENOMIC DNA]</scope>
</reference>
<feature type="compositionally biased region" description="Polar residues" evidence="2">
    <location>
        <begin position="72"/>
        <end position="98"/>
    </location>
</feature>
<evidence type="ECO:0000313" key="3">
    <source>
        <dbReference type="EMBL" id="VFQ60392.1"/>
    </source>
</evidence>
<evidence type="ECO:0000256" key="1">
    <source>
        <dbReference type="SAM" id="Coils"/>
    </source>
</evidence>
<name>A0A484KE27_9ASTE</name>